<evidence type="ECO:0000256" key="5">
    <source>
        <dbReference type="ARBA" id="ARBA00023242"/>
    </source>
</evidence>
<accession>A0AAV8R0U6</accession>
<dbReference type="InterPro" id="IPR050655">
    <property type="entry name" value="Plant_B3_domain"/>
</dbReference>
<protein>
    <recommendedName>
        <fullName evidence="6">TF-B3 domain-containing protein</fullName>
    </recommendedName>
</protein>
<dbReference type="InterPro" id="IPR054722">
    <property type="entry name" value="PolX-like_BBD"/>
</dbReference>
<keyword evidence="2" id="KW-0805">Transcription regulation</keyword>
<dbReference type="InterPro" id="IPR015300">
    <property type="entry name" value="DNA-bd_pseudobarrel_sf"/>
</dbReference>
<gene>
    <name evidence="7" type="ORF">OPV22_018672</name>
</gene>
<dbReference type="PANTHER" id="PTHR31920">
    <property type="entry name" value="B3 DOMAIN-CONTAINING"/>
    <property type="match status" value="1"/>
</dbReference>
<sequence>MEARCRECRKREQHYYWNHFEATKKRFFKVLIADFSRELSIPRKFVLQFRDLSEDAKLKGPSGNLWSVRLKRSGDDVIFTGGWSKFAEDHRSELGDFLVFRYIGDSCFKVDLEWIIDTCASYHATPRREFFATYRSENFGVVKMGNYDTTNIIGMRDIHIKTNIGCKLVLKDVRHVIDLRLNLISVVKLDDEDFDVRFHKGQWKLSKGSLIVANGKKCHTLYRLQAKACVEQLNATEKDFSIELWHRRLRHMSKKGL</sequence>
<dbReference type="GO" id="GO:0005634">
    <property type="term" value="C:nucleus"/>
    <property type="evidence" value="ECO:0007669"/>
    <property type="project" value="UniProtKB-SubCell"/>
</dbReference>
<name>A0AAV8R0U6_ENSVE</name>
<reference evidence="7 8" key="1">
    <citation type="submission" date="2022-12" db="EMBL/GenBank/DDBJ databases">
        <title>Chromosome-scale assembly of the Ensete ventricosum genome.</title>
        <authorList>
            <person name="Dussert Y."/>
            <person name="Stocks J."/>
            <person name="Wendawek A."/>
            <person name="Woldeyes F."/>
            <person name="Nichols R.A."/>
            <person name="Borrell J.S."/>
        </authorList>
    </citation>
    <scope>NUCLEOTIDE SEQUENCE [LARGE SCALE GENOMIC DNA]</scope>
    <source>
        <strain evidence="8">cv. Maze</strain>
        <tissue evidence="7">Seeds</tissue>
    </source>
</reference>
<dbReference type="GO" id="GO:0003677">
    <property type="term" value="F:DNA binding"/>
    <property type="evidence" value="ECO:0007669"/>
    <property type="project" value="UniProtKB-KW"/>
</dbReference>
<dbReference type="Proteomes" id="UP001222027">
    <property type="component" value="Unassembled WGS sequence"/>
</dbReference>
<evidence type="ECO:0000256" key="4">
    <source>
        <dbReference type="ARBA" id="ARBA00023163"/>
    </source>
</evidence>
<dbReference type="Pfam" id="PF02362">
    <property type="entry name" value="B3"/>
    <property type="match status" value="1"/>
</dbReference>
<comment type="subcellular location">
    <subcellularLocation>
        <location evidence="1">Nucleus</location>
    </subcellularLocation>
</comment>
<dbReference type="SUPFAM" id="SSF101936">
    <property type="entry name" value="DNA-binding pseudobarrel domain"/>
    <property type="match status" value="1"/>
</dbReference>
<comment type="caution">
    <text evidence="7">The sequence shown here is derived from an EMBL/GenBank/DDBJ whole genome shotgun (WGS) entry which is preliminary data.</text>
</comment>
<dbReference type="EMBL" id="JAQQAF010000005">
    <property type="protein sequence ID" value="KAJ8486187.1"/>
    <property type="molecule type" value="Genomic_DNA"/>
</dbReference>
<dbReference type="Pfam" id="PF22936">
    <property type="entry name" value="Pol_BBD"/>
    <property type="match status" value="1"/>
</dbReference>
<keyword evidence="8" id="KW-1185">Reference proteome</keyword>
<evidence type="ECO:0000256" key="2">
    <source>
        <dbReference type="ARBA" id="ARBA00023015"/>
    </source>
</evidence>
<keyword evidence="5" id="KW-0539">Nucleus</keyword>
<evidence type="ECO:0000256" key="1">
    <source>
        <dbReference type="ARBA" id="ARBA00004123"/>
    </source>
</evidence>
<evidence type="ECO:0000259" key="6">
    <source>
        <dbReference type="PROSITE" id="PS50863"/>
    </source>
</evidence>
<organism evidence="7 8">
    <name type="scientific">Ensete ventricosum</name>
    <name type="common">Abyssinian banana</name>
    <name type="synonym">Musa ensete</name>
    <dbReference type="NCBI Taxonomy" id="4639"/>
    <lineage>
        <taxon>Eukaryota</taxon>
        <taxon>Viridiplantae</taxon>
        <taxon>Streptophyta</taxon>
        <taxon>Embryophyta</taxon>
        <taxon>Tracheophyta</taxon>
        <taxon>Spermatophyta</taxon>
        <taxon>Magnoliopsida</taxon>
        <taxon>Liliopsida</taxon>
        <taxon>Zingiberales</taxon>
        <taxon>Musaceae</taxon>
        <taxon>Ensete</taxon>
    </lineage>
</organism>
<evidence type="ECO:0000256" key="3">
    <source>
        <dbReference type="ARBA" id="ARBA00023125"/>
    </source>
</evidence>
<keyword evidence="4" id="KW-0804">Transcription</keyword>
<evidence type="ECO:0000313" key="8">
    <source>
        <dbReference type="Proteomes" id="UP001222027"/>
    </source>
</evidence>
<dbReference type="PROSITE" id="PS50863">
    <property type="entry name" value="B3"/>
    <property type="match status" value="1"/>
</dbReference>
<dbReference type="InterPro" id="IPR003340">
    <property type="entry name" value="B3_DNA-bd"/>
</dbReference>
<evidence type="ECO:0000313" key="7">
    <source>
        <dbReference type="EMBL" id="KAJ8486187.1"/>
    </source>
</evidence>
<proteinExistence type="predicted"/>
<feature type="domain" description="TF-B3" evidence="6">
    <location>
        <begin position="24"/>
        <end position="116"/>
    </location>
</feature>
<keyword evidence="3" id="KW-0238">DNA-binding</keyword>
<dbReference type="SMART" id="SM01019">
    <property type="entry name" value="B3"/>
    <property type="match status" value="1"/>
</dbReference>
<dbReference type="AlphaFoldDB" id="A0AAV8R0U6"/>
<dbReference type="CDD" id="cd10017">
    <property type="entry name" value="B3_DNA"/>
    <property type="match status" value="1"/>
</dbReference>
<dbReference type="PANTHER" id="PTHR31920:SF135">
    <property type="entry name" value="B3 DOMAIN-CONTAINING PROTEIN OS03G0621600-RELATED"/>
    <property type="match status" value="1"/>
</dbReference>
<dbReference type="Gene3D" id="2.40.330.10">
    <property type="entry name" value="DNA-binding pseudobarrel domain"/>
    <property type="match status" value="1"/>
</dbReference>